<feature type="region of interest" description="Disordered" evidence="3">
    <location>
        <begin position="1309"/>
        <end position="1392"/>
    </location>
</feature>
<feature type="domain" description="ShKT" evidence="6">
    <location>
        <begin position="113"/>
        <end position="152"/>
    </location>
</feature>
<evidence type="ECO:0000256" key="2">
    <source>
        <dbReference type="PROSITE-ProRule" id="PRU01005"/>
    </source>
</evidence>
<evidence type="ECO:0000259" key="6">
    <source>
        <dbReference type="PROSITE" id="PS51670"/>
    </source>
</evidence>
<feature type="region of interest" description="Disordered" evidence="3">
    <location>
        <begin position="495"/>
        <end position="549"/>
    </location>
</feature>
<feature type="region of interest" description="Disordered" evidence="3">
    <location>
        <begin position="2256"/>
        <end position="2277"/>
    </location>
</feature>
<protein>
    <recommendedName>
        <fullName evidence="9">VWFA domain-containing protein</fullName>
    </recommendedName>
</protein>
<feature type="region of interest" description="Disordered" evidence="3">
    <location>
        <begin position="2098"/>
        <end position="2160"/>
    </location>
</feature>
<dbReference type="Pfam" id="PF01549">
    <property type="entry name" value="ShK"/>
    <property type="match status" value="3"/>
</dbReference>
<evidence type="ECO:0000313" key="8">
    <source>
        <dbReference type="Proteomes" id="UP001249851"/>
    </source>
</evidence>
<feature type="chain" id="PRO_5042015783" description="VWFA domain-containing protein" evidence="4">
    <location>
        <begin position="25"/>
        <end position="2277"/>
    </location>
</feature>
<feature type="region of interest" description="Disordered" evidence="3">
    <location>
        <begin position="412"/>
        <end position="468"/>
    </location>
</feature>
<feature type="compositionally biased region" description="Basic and acidic residues" evidence="3">
    <location>
        <begin position="1218"/>
        <end position="1228"/>
    </location>
</feature>
<feature type="domain" description="VWFA" evidence="5">
    <location>
        <begin position="1871"/>
        <end position="2053"/>
    </location>
</feature>
<evidence type="ECO:0000256" key="1">
    <source>
        <dbReference type="ARBA" id="ARBA00022656"/>
    </source>
</evidence>
<comment type="caution">
    <text evidence="7">The sequence shown here is derived from an EMBL/GenBank/DDBJ whole genome shotgun (WGS) entry which is preliminary data.</text>
</comment>
<feature type="region of interest" description="Disordered" evidence="3">
    <location>
        <begin position="330"/>
        <end position="363"/>
    </location>
</feature>
<dbReference type="Gene3D" id="3.40.50.410">
    <property type="entry name" value="von Willebrand factor, type A domain"/>
    <property type="match status" value="2"/>
</dbReference>
<keyword evidence="8" id="KW-1185">Reference proteome</keyword>
<feature type="region of interest" description="Disordered" evidence="3">
    <location>
        <begin position="1432"/>
        <end position="1461"/>
    </location>
</feature>
<dbReference type="Pfam" id="PF00092">
    <property type="entry name" value="VWA"/>
    <property type="match status" value="2"/>
</dbReference>
<feature type="compositionally biased region" description="Polar residues" evidence="3">
    <location>
        <begin position="1432"/>
        <end position="1442"/>
    </location>
</feature>
<feature type="region of interest" description="Disordered" evidence="3">
    <location>
        <begin position="61"/>
        <end position="83"/>
    </location>
</feature>
<feature type="domain" description="ShKT" evidence="6">
    <location>
        <begin position="601"/>
        <end position="640"/>
    </location>
</feature>
<evidence type="ECO:0000256" key="3">
    <source>
        <dbReference type="SAM" id="MobiDB-lite"/>
    </source>
</evidence>
<dbReference type="InterPro" id="IPR036465">
    <property type="entry name" value="vWFA_dom_sf"/>
</dbReference>
<reference evidence="7" key="1">
    <citation type="journal article" date="2023" name="G3 (Bethesda)">
        <title>Whole genome assembly and annotation of the endangered Caribbean coral Acropora cervicornis.</title>
        <authorList>
            <person name="Selwyn J.D."/>
            <person name="Vollmer S.V."/>
        </authorList>
    </citation>
    <scope>NUCLEOTIDE SEQUENCE</scope>
    <source>
        <strain evidence="7">K2</strain>
    </source>
</reference>
<feature type="signal peptide" evidence="4">
    <location>
        <begin position="1"/>
        <end position="24"/>
    </location>
</feature>
<feature type="region of interest" description="Disordered" evidence="3">
    <location>
        <begin position="1532"/>
        <end position="1608"/>
    </location>
</feature>
<organism evidence="7 8">
    <name type="scientific">Acropora cervicornis</name>
    <name type="common">Staghorn coral</name>
    <dbReference type="NCBI Taxonomy" id="6130"/>
    <lineage>
        <taxon>Eukaryota</taxon>
        <taxon>Metazoa</taxon>
        <taxon>Cnidaria</taxon>
        <taxon>Anthozoa</taxon>
        <taxon>Hexacorallia</taxon>
        <taxon>Scleractinia</taxon>
        <taxon>Astrocoeniina</taxon>
        <taxon>Acroporidae</taxon>
        <taxon>Acropora</taxon>
    </lineage>
</organism>
<feature type="region of interest" description="Disordered" evidence="3">
    <location>
        <begin position="1182"/>
        <end position="1228"/>
    </location>
</feature>
<dbReference type="CDD" id="cd01450">
    <property type="entry name" value="vWFA_subfamily_ECM"/>
    <property type="match status" value="1"/>
</dbReference>
<proteinExistence type="predicted"/>
<dbReference type="PROSITE" id="PS50234">
    <property type="entry name" value="VWFA"/>
    <property type="match status" value="2"/>
</dbReference>
<dbReference type="InterPro" id="IPR050525">
    <property type="entry name" value="ECM_Assembly_Org"/>
</dbReference>
<accession>A0AAD9V1S4</accession>
<feature type="domain" description="VWFA" evidence="5">
    <location>
        <begin position="785"/>
        <end position="907"/>
    </location>
</feature>
<feature type="compositionally biased region" description="Polar residues" evidence="3">
    <location>
        <begin position="442"/>
        <end position="467"/>
    </location>
</feature>
<dbReference type="PROSITE" id="PS51670">
    <property type="entry name" value="SHKT"/>
    <property type="match status" value="2"/>
</dbReference>
<dbReference type="InterPro" id="IPR003582">
    <property type="entry name" value="ShKT_dom"/>
</dbReference>
<reference evidence="7" key="2">
    <citation type="journal article" date="2023" name="Science">
        <title>Genomic signatures of disease resistance in endangered staghorn corals.</title>
        <authorList>
            <person name="Vollmer S.V."/>
            <person name="Selwyn J.D."/>
            <person name="Despard B.A."/>
            <person name="Roesel C.L."/>
        </authorList>
    </citation>
    <scope>NUCLEOTIDE SEQUENCE</scope>
    <source>
        <strain evidence="7">K2</strain>
    </source>
</reference>
<dbReference type="SUPFAM" id="SSF53300">
    <property type="entry name" value="vWA-like"/>
    <property type="match status" value="2"/>
</dbReference>
<feature type="compositionally biased region" description="Polar residues" evidence="3">
    <location>
        <begin position="1538"/>
        <end position="1554"/>
    </location>
</feature>
<dbReference type="SMART" id="SM00254">
    <property type="entry name" value="ShKT"/>
    <property type="match status" value="3"/>
</dbReference>
<sequence>MTLRCIIISLLLVVLLSLADLVHTRHLKGLKKPARRAEKQSAYSSRENLLWNLILTEKNSPKKEDTRSRHSIYRQHKDQHSTNQQLEMERQVHEHNTENITRIKKFPITLGLCNDQSPRCAYFALNGLCDSPGPFEDLQNIQINCPFSCGYCKDILPLLQDFPSAVAAVKVGFYIPAEWYQSQKEHRWSIEKVHLVKALRSRERDFKSGIIPLRRSKNAFVIGKNNFKKKRHLDHSKESGQRDALNNIIPLFKEKEDSMILYNGTFEAIHTQQSIPHLPVQTIPKQSVPAIRISPSETTSSNNTAAMSNHQMLGKHVPQDSQVLSNEISKVQKDSKFDPNGSSSPETRELNKMKASPAKSKTIADDVTNKDARNFPVKFQPSLEAPMKSTGGRNSLSGIHTAKHYYEKISSSFHSTTPSPSYTSSSTFNRKSSFPTSKEPASVSTPLGTPTKSSSDNKSAITSNGYQNPIPRNIPVLCQVICGNGCCSPKLKTSLTQTSAQTTRTTEPTTKTKGVLTSKPTEPPDVIATPPLPLWHLENNPQGFPKEEHPSLVPFLPAGPMPRPAMEPLPTFATPRMDRTLTPATLSPNEQTKETLPFGPCQDYHPDCPAFVISRMCEEETQFRDEFDIREVCMLSCGMCNSLRKKGSNFSSKKQTTGERPEDMGFPEYRMKPIVIFLCYWLIICSSPTVYRSSDQVSVSGEKVSEERKRDVESDFIDSLFNQRRFHEKTRTVITTGGSTLSGSIPVAGSVSGVINGGSSIVSGSAGTAEAGGAAAGYGGVGSLDLAFMLDASKNINSDEDFKLCVEFIKVVFHAFGMAGGIRFALVTFGGTAKVVFDFKEYSSISDVDLALDKQSGVNILSLGIGTGFEKEEMTTMASSLNYFLSVSSFSALSGISQQLIGLISQAGGLNAIGAGTGMGIGAGGVTGSSTGATGGVSGSSMGGAGASTGALGGVGGGPVGTGGVGGSNLGGSSSGGIGAGGTSAGGTGGAGTAGGSLGGVSPGVGAPVAGGSMGGTIGTGGIAPGGSMGGTTGAAGIGGTGGVGATGVGGSMGGTIGTGGIAPGGSMGGTTGAAGIGGTGGVGATGVGGSMGGTIGTGGIAAGGSMGGTTGAAGIGATGGVGATGVGGSMGGTAGIPGASGPAAGATGNVGVSGAGGSFGGLTGASGTPGAAGSVVGATGGSSATGVGGSPGGGKKSDKRRSLSNTSFINNTNGRQIYDRGKTNERDATNFSVPLDNRKHTVFRITIVKHAGNHTIQRPKVLINGTYPSEDFNSMLLNSREKAVHDILQDTKIPLTFHVNTKPVNEDNLPMNEVFSDKPFANDKHQSNTTDAPSKLRMSDSASEKNPNGQEKLESNVILETKMNPVSIGINLDEDKTKEARPGSSASKQISLQDVLEDIDYSSRKYNATRDVGNPQKDNSVLINLNDIITQGNEPTSQSSKESNDKSGKVQLEATSHKDKVNGTEVETAGVSITTESKGLPTGGLIKTLLSKLLGSKISEELKGKVADEFQHVSGSKITDDSALVKITGSRPHSLDEASTSAGGTLVESSPGTVQGVDTAEPNNQGGEQPIKLPLTSHPISHPSPSPSLSPPPMPAPIPPSPPPPMPAPIPPSNVPCIPSVLRPLLPSVPPDPCPVPPRPPPVISPPPNGVIYGSTKAAGQGVESPPGTIMAVGTSTAGNEMQRGDNGPSTGMVGGTAGVGGISPGGGIVGGGNMAVGGNMGGGGLVAAGGQGGGAGGMIGAGSNAVGGGLAGGGGNIAGGGMNVGGGVNMGGAGANGIGGMGVNGGGVGMAGGGGGLIGGGGGVIGGGGNVAGGSNGLMGGVGGGTAGVVGAGGIVGNTGIGGVVGGTNFGGAGAGSNAGSKGMEVTLDLGFLIDGSSSVLGEQNFRQILNFVSIVAHSFSVGQASTRIGVVVFSLEAFVIFNFHTYFDIQNIDEALSSVQYPGTDGPGTYMGRGLRVTKHYLFRSSGRPNVPKALVLLAAGRSVDNVVGPSLDVRSFGVEIFCIGVGSLYSKLQLHAMASAPHSEHILRGDYAIIGNTAQQVVTKILKGISVHYCRPCYDGHQELCDYCPSEFQSDDGFSVDLDEIDVGYKRHGRHKHLHYKNPPGYHPPIIGHRQHEKPQRTGTKADRESKADKARHSRPEERRHSHPHHKRKYGDDSLSLQSKEYFLDGLNNESENFGEYKYENLNAEDNDCKDYSPDCSEYASRGYCSDFAPTASIGTINTMCKRACGTCINNTVRERDSVYEVDESNPFYKKGDVRKPSESNGLRHTRRR</sequence>
<evidence type="ECO:0000256" key="4">
    <source>
        <dbReference type="SAM" id="SignalP"/>
    </source>
</evidence>
<evidence type="ECO:0000313" key="7">
    <source>
        <dbReference type="EMBL" id="KAK2558139.1"/>
    </source>
</evidence>
<feature type="compositionally biased region" description="Polar residues" evidence="3">
    <location>
        <begin position="1341"/>
        <end position="1350"/>
    </location>
</feature>
<evidence type="ECO:0008006" key="9">
    <source>
        <dbReference type="Google" id="ProtNLM"/>
    </source>
</evidence>
<keyword evidence="4" id="KW-0732">Signal</keyword>
<feature type="compositionally biased region" description="Polar residues" evidence="3">
    <location>
        <begin position="1204"/>
        <end position="1216"/>
    </location>
</feature>
<feature type="compositionally biased region" description="Low complexity" evidence="3">
    <location>
        <begin position="495"/>
        <end position="517"/>
    </location>
</feature>
<dbReference type="InterPro" id="IPR002035">
    <property type="entry name" value="VWF_A"/>
</dbReference>
<dbReference type="EMBL" id="JARQWQ010000046">
    <property type="protein sequence ID" value="KAK2558139.1"/>
    <property type="molecule type" value="Genomic_DNA"/>
</dbReference>
<comment type="caution">
    <text evidence="2">Lacks conserved residue(s) required for the propagation of feature annotation.</text>
</comment>
<feature type="compositionally biased region" description="Low complexity" evidence="3">
    <location>
        <begin position="412"/>
        <end position="428"/>
    </location>
</feature>
<feature type="compositionally biased region" description="Basic and acidic residues" evidence="3">
    <location>
        <begin position="2121"/>
        <end position="2148"/>
    </location>
</feature>
<dbReference type="GO" id="GO:0090729">
    <property type="term" value="F:toxin activity"/>
    <property type="evidence" value="ECO:0007669"/>
    <property type="project" value="UniProtKB-KW"/>
</dbReference>
<name>A0AAD9V1S4_ACRCE</name>
<dbReference type="PANTHER" id="PTHR24020:SF20">
    <property type="entry name" value="PH DOMAIN-CONTAINING PROTEIN"/>
    <property type="match status" value="1"/>
</dbReference>
<dbReference type="PANTHER" id="PTHR24020">
    <property type="entry name" value="COLLAGEN ALPHA"/>
    <property type="match status" value="1"/>
</dbReference>
<keyword evidence="1" id="KW-0800">Toxin</keyword>
<gene>
    <name evidence="7" type="ORF">P5673_019721</name>
</gene>
<dbReference type="Proteomes" id="UP001249851">
    <property type="component" value="Unassembled WGS sequence"/>
</dbReference>
<evidence type="ECO:0000259" key="5">
    <source>
        <dbReference type="PROSITE" id="PS50234"/>
    </source>
</evidence>
<dbReference type="SMART" id="SM00327">
    <property type="entry name" value="VWA"/>
    <property type="match status" value="1"/>
</dbReference>
<feature type="compositionally biased region" description="Pro residues" evidence="3">
    <location>
        <begin position="1583"/>
        <end position="1608"/>
    </location>
</feature>